<organism evidence="2 3">
    <name type="scientific">Paenibacillus segetis</name>
    <dbReference type="NCBI Taxonomy" id="1325360"/>
    <lineage>
        <taxon>Bacteria</taxon>
        <taxon>Bacillati</taxon>
        <taxon>Bacillota</taxon>
        <taxon>Bacilli</taxon>
        <taxon>Bacillales</taxon>
        <taxon>Paenibacillaceae</taxon>
        <taxon>Paenibacillus</taxon>
    </lineage>
</organism>
<evidence type="ECO:0000313" key="2">
    <source>
        <dbReference type="EMBL" id="GGH16982.1"/>
    </source>
</evidence>
<dbReference type="EMBL" id="BMFT01000001">
    <property type="protein sequence ID" value="GGH16982.1"/>
    <property type="molecule type" value="Genomic_DNA"/>
</dbReference>
<accession>A0ABQ1YA21</accession>
<evidence type="ECO:0000256" key="1">
    <source>
        <dbReference type="SAM" id="MobiDB-lite"/>
    </source>
</evidence>
<gene>
    <name evidence="2" type="ORF">GCM10008013_12120</name>
</gene>
<sequence>MKSFKITALVIIIISIITACGSSDGKLSSQGNDSISATKQQKLEEENEKLRNQLAEKTAVEKKEKEAKKAEEQAKLQEASKKTRTAEMMKMLVPYLDEDKVLNEKTYNYIVDHYELFPALTTDSKIAAKAEVDDNITARHLFKNITPYLDKMVMISGYVLRIKEAETAMGTVADIQVIDENTNSIYGIYMNSTGDILDGDFVTMIGVPTGLSSMKNLGGGTTSFVILTVSTITK</sequence>
<dbReference type="RefSeq" id="WP_188536779.1">
    <property type="nucleotide sequence ID" value="NZ_BMFT01000001.1"/>
</dbReference>
<feature type="compositionally biased region" description="Polar residues" evidence="1">
    <location>
        <begin position="25"/>
        <end position="38"/>
    </location>
</feature>
<proteinExistence type="predicted"/>
<name>A0ABQ1YA21_9BACL</name>
<evidence type="ECO:0000313" key="3">
    <source>
        <dbReference type="Proteomes" id="UP000659344"/>
    </source>
</evidence>
<dbReference type="PROSITE" id="PS51257">
    <property type="entry name" value="PROKAR_LIPOPROTEIN"/>
    <property type="match status" value="1"/>
</dbReference>
<dbReference type="Proteomes" id="UP000659344">
    <property type="component" value="Unassembled WGS sequence"/>
</dbReference>
<feature type="region of interest" description="Disordered" evidence="1">
    <location>
        <begin position="23"/>
        <end position="66"/>
    </location>
</feature>
<comment type="caution">
    <text evidence="2">The sequence shown here is derived from an EMBL/GenBank/DDBJ whole genome shotgun (WGS) entry which is preliminary data.</text>
</comment>
<feature type="compositionally biased region" description="Basic and acidic residues" evidence="1">
    <location>
        <begin position="41"/>
        <end position="51"/>
    </location>
</feature>
<protein>
    <submittedName>
        <fullName evidence="2">Uncharacterized protein</fullName>
    </submittedName>
</protein>
<keyword evidence="3" id="KW-1185">Reference proteome</keyword>
<reference evidence="3" key="1">
    <citation type="journal article" date="2019" name="Int. J. Syst. Evol. Microbiol.">
        <title>The Global Catalogue of Microorganisms (GCM) 10K type strain sequencing project: providing services to taxonomists for standard genome sequencing and annotation.</title>
        <authorList>
            <consortium name="The Broad Institute Genomics Platform"/>
            <consortium name="The Broad Institute Genome Sequencing Center for Infectious Disease"/>
            <person name="Wu L."/>
            <person name="Ma J."/>
        </authorList>
    </citation>
    <scope>NUCLEOTIDE SEQUENCE [LARGE SCALE GENOMIC DNA]</scope>
    <source>
        <strain evidence="3">CGMCC 1.12769</strain>
    </source>
</reference>